<dbReference type="EMBL" id="CM001220">
    <property type="protein sequence ID" value="AES87211.1"/>
    <property type="molecule type" value="Genomic_DNA"/>
</dbReference>
<organism evidence="1 3">
    <name type="scientific">Medicago truncatula</name>
    <name type="common">Barrel medic</name>
    <name type="synonym">Medicago tribuloides</name>
    <dbReference type="NCBI Taxonomy" id="3880"/>
    <lineage>
        <taxon>Eukaryota</taxon>
        <taxon>Viridiplantae</taxon>
        <taxon>Streptophyta</taxon>
        <taxon>Embryophyta</taxon>
        <taxon>Tracheophyta</taxon>
        <taxon>Spermatophyta</taxon>
        <taxon>Magnoliopsida</taxon>
        <taxon>eudicotyledons</taxon>
        <taxon>Gunneridae</taxon>
        <taxon>Pentapetalae</taxon>
        <taxon>rosids</taxon>
        <taxon>fabids</taxon>
        <taxon>Fabales</taxon>
        <taxon>Fabaceae</taxon>
        <taxon>Papilionoideae</taxon>
        <taxon>50 kb inversion clade</taxon>
        <taxon>NPAAA clade</taxon>
        <taxon>Hologalegina</taxon>
        <taxon>IRL clade</taxon>
        <taxon>Trifolieae</taxon>
        <taxon>Medicago</taxon>
    </lineage>
</organism>
<evidence type="ECO:0000313" key="1">
    <source>
        <dbReference type="EMBL" id="AES87211.1"/>
    </source>
</evidence>
<sequence>MAGKSSIVKEPFGATFGNTADHCAHGHRGMLLFSCIVLMYIWFHHCNLIPTKEVVLRLFITRSSCNVPTFPNFGYSPASSGVWYATCQWLGISMAFQKEVMSHLEQFEGIIGCARVFSKRVSVVWFACMWSHWKARNEKLFNSKEIRLEKMVEDVKIHSWNWLNIKSNCIDYNIVHWCLNPRSLIIIVGAFRLREVVGVLDINMWLVLNCVALVSCDRGFVVVAAAGDGQVQMFSAKYKVGLCLEAEGVLCVLRSYMWLILNYFKLAATGGNGFSRSLQSRQSMGKSFSFNS</sequence>
<evidence type="ECO:0000313" key="2">
    <source>
        <dbReference type="EnsemblPlants" id="AES87211"/>
    </source>
</evidence>
<dbReference type="AlphaFoldDB" id="G7JVQ9"/>
<protein>
    <submittedName>
        <fullName evidence="1 2">Uncharacterized protein</fullName>
    </submittedName>
</protein>
<reference evidence="1 3" key="2">
    <citation type="journal article" date="2014" name="BMC Genomics">
        <title>An improved genome release (version Mt4.0) for the model legume Medicago truncatula.</title>
        <authorList>
            <person name="Tang H."/>
            <person name="Krishnakumar V."/>
            <person name="Bidwell S."/>
            <person name="Rosen B."/>
            <person name="Chan A."/>
            <person name="Zhou S."/>
            <person name="Gentzbittel L."/>
            <person name="Childs K.L."/>
            <person name="Yandell M."/>
            <person name="Gundlach H."/>
            <person name="Mayer K.F."/>
            <person name="Schwartz D.C."/>
            <person name="Town C.D."/>
        </authorList>
    </citation>
    <scope>GENOME REANNOTATION</scope>
    <source>
        <strain evidence="2 3">cv. Jemalong A17</strain>
    </source>
</reference>
<dbReference type="EnsemblPlants" id="AES87211">
    <property type="protein sequence ID" value="AES87211"/>
    <property type="gene ID" value="MTR_4g022870"/>
</dbReference>
<reference evidence="1 3" key="1">
    <citation type="journal article" date="2011" name="Nature">
        <title>The Medicago genome provides insight into the evolution of rhizobial symbioses.</title>
        <authorList>
            <person name="Young N.D."/>
            <person name="Debelle F."/>
            <person name="Oldroyd G.E."/>
            <person name="Geurts R."/>
            <person name="Cannon S.B."/>
            <person name="Udvardi M.K."/>
            <person name="Benedito V.A."/>
            <person name="Mayer K.F."/>
            <person name="Gouzy J."/>
            <person name="Schoof H."/>
            <person name="Van de Peer Y."/>
            <person name="Proost S."/>
            <person name="Cook D.R."/>
            <person name="Meyers B.C."/>
            <person name="Spannagl M."/>
            <person name="Cheung F."/>
            <person name="De Mita S."/>
            <person name="Krishnakumar V."/>
            <person name="Gundlach H."/>
            <person name="Zhou S."/>
            <person name="Mudge J."/>
            <person name="Bharti A.K."/>
            <person name="Murray J.D."/>
            <person name="Naoumkina M.A."/>
            <person name="Rosen B."/>
            <person name="Silverstein K.A."/>
            <person name="Tang H."/>
            <person name="Rombauts S."/>
            <person name="Zhao P.X."/>
            <person name="Zhou P."/>
            <person name="Barbe V."/>
            <person name="Bardou P."/>
            <person name="Bechner M."/>
            <person name="Bellec A."/>
            <person name="Berger A."/>
            <person name="Berges H."/>
            <person name="Bidwell S."/>
            <person name="Bisseling T."/>
            <person name="Choisne N."/>
            <person name="Couloux A."/>
            <person name="Denny R."/>
            <person name="Deshpande S."/>
            <person name="Dai X."/>
            <person name="Doyle J.J."/>
            <person name="Dudez A.M."/>
            <person name="Farmer A.D."/>
            <person name="Fouteau S."/>
            <person name="Franken C."/>
            <person name="Gibelin C."/>
            <person name="Gish J."/>
            <person name="Goldstein S."/>
            <person name="Gonzalez A.J."/>
            <person name="Green P.J."/>
            <person name="Hallab A."/>
            <person name="Hartog M."/>
            <person name="Hua A."/>
            <person name="Humphray S.J."/>
            <person name="Jeong D.H."/>
            <person name="Jing Y."/>
            <person name="Jocker A."/>
            <person name="Kenton S.M."/>
            <person name="Kim D.J."/>
            <person name="Klee K."/>
            <person name="Lai H."/>
            <person name="Lang C."/>
            <person name="Lin S."/>
            <person name="Macmil S.L."/>
            <person name="Magdelenat G."/>
            <person name="Matthews L."/>
            <person name="McCorrison J."/>
            <person name="Monaghan E.L."/>
            <person name="Mun J.H."/>
            <person name="Najar F.Z."/>
            <person name="Nicholson C."/>
            <person name="Noirot C."/>
            <person name="O'Bleness M."/>
            <person name="Paule C.R."/>
            <person name="Poulain J."/>
            <person name="Prion F."/>
            <person name="Qin B."/>
            <person name="Qu C."/>
            <person name="Retzel E.F."/>
            <person name="Riddle C."/>
            <person name="Sallet E."/>
            <person name="Samain S."/>
            <person name="Samson N."/>
            <person name="Sanders I."/>
            <person name="Saurat O."/>
            <person name="Scarpelli C."/>
            <person name="Schiex T."/>
            <person name="Segurens B."/>
            <person name="Severin A.J."/>
            <person name="Sherrier D.J."/>
            <person name="Shi R."/>
            <person name="Sims S."/>
            <person name="Singer S.R."/>
            <person name="Sinharoy S."/>
            <person name="Sterck L."/>
            <person name="Viollet A."/>
            <person name="Wang B.B."/>
            <person name="Wang K."/>
            <person name="Wang M."/>
            <person name="Wang X."/>
            <person name="Warfsmann J."/>
            <person name="Weissenbach J."/>
            <person name="White D.D."/>
            <person name="White J.D."/>
            <person name="Wiley G.B."/>
            <person name="Wincker P."/>
            <person name="Xing Y."/>
            <person name="Yang L."/>
            <person name="Yao Z."/>
            <person name="Ying F."/>
            <person name="Zhai J."/>
            <person name="Zhou L."/>
            <person name="Zuber A."/>
            <person name="Denarie J."/>
            <person name="Dixon R.A."/>
            <person name="May G.D."/>
            <person name="Schwartz D.C."/>
            <person name="Rogers J."/>
            <person name="Quetier F."/>
            <person name="Town C.D."/>
            <person name="Roe B.A."/>
        </authorList>
    </citation>
    <scope>NUCLEOTIDE SEQUENCE [LARGE SCALE GENOMIC DNA]</scope>
    <source>
        <strain evidence="1">A17</strain>
        <strain evidence="2 3">cv. Jemalong A17</strain>
    </source>
</reference>
<evidence type="ECO:0000313" key="3">
    <source>
        <dbReference type="Proteomes" id="UP000002051"/>
    </source>
</evidence>
<dbReference type="HOGENOM" id="CLU_954322_0_0_1"/>
<name>G7JVQ9_MEDTR</name>
<dbReference type="PaxDb" id="3880-AES87211"/>
<keyword evidence="3" id="KW-1185">Reference proteome</keyword>
<gene>
    <name evidence="1" type="ordered locus">MTR_4g022870</name>
</gene>
<reference evidence="2" key="3">
    <citation type="submission" date="2015-04" db="UniProtKB">
        <authorList>
            <consortium name="EnsemblPlants"/>
        </authorList>
    </citation>
    <scope>IDENTIFICATION</scope>
    <source>
        <strain evidence="2">cv. Jemalong A17</strain>
    </source>
</reference>
<dbReference type="Proteomes" id="UP000002051">
    <property type="component" value="Chromosome 4"/>
</dbReference>
<proteinExistence type="predicted"/>
<accession>G7JVQ9</accession>